<sequence>MASANEGAHHISSTLRNEAMPIESTSELSNPIQALQPSSLIESSGRSHSDSVFTSTQAPMRISASAAYPMKSEAAEVAATNVHAIISGGIIPPQLPDLSSQWDYNEYVPLDPSGFGCGDVHAHMFGPLHQAPDIYPRFQIAETRTPLYARKATRIPLYLRKGISLDINKNANPPESNKLLHQQKSPNEIDNLANWNPSIEKHRGNVAALSNETSRDVRNRVNNWEVRLNLSPIVHMPPRPPDVKLAMIGDSIDAVSNEAFRKGAYSLIIMQLRSGRLTNIHANDECERCYALRKVGLFCPQGAEPLCPIETSELIQQAVTKMRESSMNIGMFALGMEREVEDDWYEAIPKHVRSII</sequence>
<feature type="region of interest" description="Disordered" evidence="1">
    <location>
        <begin position="1"/>
        <end position="29"/>
    </location>
</feature>
<name>A0A9J2PJW3_ASCLU</name>
<protein>
    <submittedName>
        <fullName evidence="3">Uncharacterized protein</fullName>
    </submittedName>
</protein>
<organism evidence="2 3">
    <name type="scientific">Ascaris lumbricoides</name>
    <name type="common">Giant roundworm</name>
    <dbReference type="NCBI Taxonomy" id="6252"/>
    <lineage>
        <taxon>Eukaryota</taxon>
        <taxon>Metazoa</taxon>
        <taxon>Ecdysozoa</taxon>
        <taxon>Nematoda</taxon>
        <taxon>Chromadorea</taxon>
        <taxon>Rhabditida</taxon>
        <taxon>Spirurina</taxon>
        <taxon>Ascaridomorpha</taxon>
        <taxon>Ascaridoidea</taxon>
        <taxon>Ascarididae</taxon>
        <taxon>Ascaris</taxon>
    </lineage>
</organism>
<dbReference type="Proteomes" id="UP000036681">
    <property type="component" value="Unplaced"/>
</dbReference>
<dbReference type="AlphaFoldDB" id="A0A9J2PJW3"/>
<accession>A0A9J2PJW3</accession>
<keyword evidence="2" id="KW-1185">Reference proteome</keyword>
<evidence type="ECO:0000313" key="2">
    <source>
        <dbReference type="Proteomes" id="UP000036681"/>
    </source>
</evidence>
<proteinExistence type="predicted"/>
<reference evidence="3" key="1">
    <citation type="submission" date="2023-03" db="UniProtKB">
        <authorList>
            <consortium name="WormBaseParasite"/>
        </authorList>
    </citation>
    <scope>IDENTIFICATION</scope>
</reference>
<dbReference type="WBParaSite" id="ALUE_0000960401-mRNA-1">
    <property type="protein sequence ID" value="ALUE_0000960401-mRNA-1"/>
    <property type="gene ID" value="ALUE_0000960401"/>
</dbReference>
<evidence type="ECO:0000313" key="3">
    <source>
        <dbReference type="WBParaSite" id="ALUE_0000960401-mRNA-1"/>
    </source>
</evidence>
<evidence type="ECO:0000256" key="1">
    <source>
        <dbReference type="SAM" id="MobiDB-lite"/>
    </source>
</evidence>